<accession>A0A7W5VDM3</accession>
<evidence type="ECO:0000313" key="3">
    <source>
        <dbReference type="Proteomes" id="UP000579945"/>
    </source>
</evidence>
<dbReference type="Pfam" id="PF08592">
    <property type="entry name" value="Anthrone_oxy"/>
    <property type="match status" value="1"/>
</dbReference>
<dbReference type="Proteomes" id="UP000579945">
    <property type="component" value="Unassembled WGS sequence"/>
</dbReference>
<organism evidence="2 3">
    <name type="scientific">Nonomuraea dietziae</name>
    <dbReference type="NCBI Taxonomy" id="65515"/>
    <lineage>
        <taxon>Bacteria</taxon>
        <taxon>Bacillati</taxon>
        <taxon>Actinomycetota</taxon>
        <taxon>Actinomycetes</taxon>
        <taxon>Streptosporangiales</taxon>
        <taxon>Streptosporangiaceae</taxon>
        <taxon>Nonomuraea</taxon>
    </lineage>
</organism>
<dbReference type="AlphaFoldDB" id="A0A7W5VDM3"/>
<feature type="transmembrane region" description="Helical" evidence="1">
    <location>
        <begin position="140"/>
        <end position="158"/>
    </location>
</feature>
<dbReference type="InterPro" id="IPR013901">
    <property type="entry name" value="Anthrone_oxy"/>
</dbReference>
<reference evidence="2 3" key="1">
    <citation type="submission" date="2020-08" db="EMBL/GenBank/DDBJ databases">
        <title>Sequencing the genomes of 1000 actinobacteria strains.</title>
        <authorList>
            <person name="Klenk H.-P."/>
        </authorList>
    </citation>
    <scope>NUCLEOTIDE SEQUENCE [LARGE SCALE GENOMIC DNA]</scope>
    <source>
        <strain evidence="2 3">DSM 44320</strain>
    </source>
</reference>
<dbReference type="EMBL" id="JACIBV010000001">
    <property type="protein sequence ID" value="MBB3729975.1"/>
    <property type="molecule type" value="Genomic_DNA"/>
</dbReference>
<proteinExistence type="predicted"/>
<keyword evidence="3" id="KW-1185">Reference proteome</keyword>
<dbReference type="RefSeq" id="WP_246452156.1">
    <property type="nucleotide sequence ID" value="NZ_BAAAXX010000142.1"/>
</dbReference>
<comment type="caution">
    <text evidence="2">The sequence shown here is derived from an EMBL/GenBank/DDBJ whole genome shotgun (WGS) entry which is preliminary data.</text>
</comment>
<evidence type="ECO:0000313" key="2">
    <source>
        <dbReference type="EMBL" id="MBB3729975.1"/>
    </source>
</evidence>
<keyword evidence="1" id="KW-0812">Transmembrane</keyword>
<dbReference type="GeneID" id="95392142"/>
<name>A0A7W5VDM3_9ACTN</name>
<feature type="transmembrane region" description="Helical" evidence="1">
    <location>
        <begin position="83"/>
        <end position="104"/>
    </location>
</feature>
<feature type="transmembrane region" description="Helical" evidence="1">
    <location>
        <begin position="52"/>
        <end position="76"/>
    </location>
</feature>
<sequence length="164" mass="17379">MKLRAIALILSTLSAGLMAGLFAAFAYAVMPGLKRSSDRTLVEAMQHINVAIINPLFMVLFMGGVVVMVAAVILHWRGGGSPVLPWVIAGSVLYLVMFAVTSGVNVPLNDQLAKAGDPAGIADLAAVREAFEARWTTWNIVRAVAATGSFGCFVWALIPHGQSR</sequence>
<protein>
    <submittedName>
        <fullName evidence="2">Putative membrane protein</fullName>
    </submittedName>
</protein>
<evidence type="ECO:0000256" key="1">
    <source>
        <dbReference type="SAM" id="Phobius"/>
    </source>
</evidence>
<gene>
    <name evidence="2" type="ORF">FHR33_005835</name>
</gene>
<keyword evidence="1" id="KW-1133">Transmembrane helix</keyword>
<keyword evidence="1" id="KW-0472">Membrane</keyword>